<gene>
    <name evidence="2" type="ORF">Snoj_19880</name>
</gene>
<keyword evidence="3" id="KW-1185">Reference proteome</keyword>
<accession>A0ABQ3SJP0</accession>
<evidence type="ECO:0000256" key="1">
    <source>
        <dbReference type="SAM" id="MobiDB-lite"/>
    </source>
</evidence>
<reference evidence="3" key="1">
    <citation type="submission" date="2023-07" db="EMBL/GenBank/DDBJ databases">
        <title>Whole genome shotgun sequence of Streptomyces nojiriensis NBRC 13794.</title>
        <authorList>
            <person name="Komaki H."/>
            <person name="Tamura T."/>
        </authorList>
    </citation>
    <scope>NUCLEOTIDE SEQUENCE [LARGE SCALE GENOMIC DNA]</scope>
    <source>
        <strain evidence="3">NBRC 13794</strain>
    </source>
</reference>
<evidence type="ECO:0000313" key="3">
    <source>
        <dbReference type="Proteomes" id="UP000613974"/>
    </source>
</evidence>
<dbReference type="EMBL" id="BNEC01000003">
    <property type="protein sequence ID" value="GHI68070.1"/>
    <property type="molecule type" value="Genomic_DNA"/>
</dbReference>
<dbReference type="Proteomes" id="UP000613974">
    <property type="component" value="Unassembled WGS sequence"/>
</dbReference>
<comment type="caution">
    <text evidence="2">The sequence shown here is derived from an EMBL/GenBank/DDBJ whole genome shotgun (WGS) entry which is preliminary data.</text>
</comment>
<organism evidence="2 3">
    <name type="scientific">Streptomyces nojiriensis</name>
    <dbReference type="NCBI Taxonomy" id="66374"/>
    <lineage>
        <taxon>Bacteria</taxon>
        <taxon>Bacillati</taxon>
        <taxon>Actinomycetota</taxon>
        <taxon>Actinomycetes</taxon>
        <taxon>Kitasatosporales</taxon>
        <taxon>Streptomycetaceae</taxon>
        <taxon>Streptomyces</taxon>
    </lineage>
</organism>
<sequence>MLPIPAYSHAPATTAVHTTAVRGRRVAATVYRASSGGIELTTGQYPQAMNRTHNALPAANTATGAMWRATMTRPTRAVRAAPGPSMDRHPAGGCSCPSNSPAPM</sequence>
<evidence type="ECO:0000313" key="2">
    <source>
        <dbReference type="EMBL" id="GHI68070.1"/>
    </source>
</evidence>
<proteinExistence type="predicted"/>
<feature type="region of interest" description="Disordered" evidence="1">
    <location>
        <begin position="76"/>
        <end position="104"/>
    </location>
</feature>
<protein>
    <submittedName>
        <fullName evidence="2">Uncharacterized protein</fullName>
    </submittedName>
</protein>
<name>A0ABQ3SJP0_9ACTN</name>